<gene>
    <name evidence="1" type="ORF">ENW11_05865</name>
</gene>
<sequence>MRRTVAVFIALMLLALLLSGCRIGVGIGVEVRLGYVTFQSVDERISGPFFLDGKRMGDLPPLGAIRCLVTLDFPHEVRVVSASCPGGVCVFVFPPPFQPGEVIPLSLTGRP</sequence>
<dbReference type="AlphaFoldDB" id="A0A7V4TGG6"/>
<comment type="caution">
    <text evidence="1">The sequence shown here is derived from an EMBL/GenBank/DDBJ whole genome shotgun (WGS) entry which is preliminary data.</text>
</comment>
<dbReference type="PROSITE" id="PS51257">
    <property type="entry name" value="PROKAR_LIPOPROTEIN"/>
    <property type="match status" value="1"/>
</dbReference>
<dbReference type="EMBL" id="DTIY01000039">
    <property type="protein sequence ID" value="HGY39316.1"/>
    <property type="molecule type" value="Genomic_DNA"/>
</dbReference>
<reference evidence="1" key="1">
    <citation type="journal article" date="2020" name="mSystems">
        <title>Genome- and Community-Level Interaction Insights into Carbon Utilization and Element Cycling Functions of Hydrothermarchaeota in Hydrothermal Sediment.</title>
        <authorList>
            <person name="Zhou Z."/>
            <person name="Liu Y."/>
            <person name="Xu W."/>
            <person name="Pan J."/>
            <person name="Luo Z.H."/>
            <person name="Li M."/>
        </authorList>
    </citation>
    <scope>NUCLEOTIDE SEQUENCE [LARGE SCALE GENOMIC DNA]</scope>
    <source>
        <strain evidence="1">SpSt-82</strain>
    </source>
</reference>
<evidence type="ECO:0000313" key="1">
    <source>
        <dbReference type="EMBL" id="HGY39316.1"/>
    </source>
</evidence>
<name>A0A7V4TGG6_9BACT</name>
<protein>
    <recommendedName>
        <fullName evidence="2">PEGA domain-containing protein</fullName>
    </recommendedName>
</protein>
<evidence type="ECO:0008006" key="2">
    <source>
        <dbReference type="Google" id="ProtNLM"/>
    </source>
</evidence>
<organism evidence="1">
    <name type="scientific">Candidatus Caldatribacterium saccharofermentans</name>
    <dbReference type="NCBI Taxonomy" id="1454753"/>
    <lineage>
        <taxon>Bacteria</taxon>
        <taxon>Pseudomonadati</taxon>
        <taxon>Atribacterota</taxon>
        <taxon>Atribacteria</taxon>
        <taxon>Atribacterales</taxon>
        <taxon>Candidatus Caldatribacteriaceae</taxon>
        <taxon>Candidatus Caldatribacterium</taxon>
    </lineage>
</organism>
<accession>A0A7V4TGG6</accession>
<proteinExistence type="predicted"/>
<dbReference type="RefSeq" id="WP_017873141.1">
    <property type="nucleotide sequence ID" value="NZ_CP187957.1"/>
</dbReference>